<comment type="similarity">
    <text evidence="1">Belongs to the LysR transcriptional regulatory family.</text>
</comment>
<dbReference type="SUPFAM" id="SSF46785">
    <property type="entry name" value="Winged helix' DNA-binding domain"/>
    <property type="match status" value="1"/>
</dbReference>
<evidence type="ECO:0000259" key="5">
    <source>
        <dbReference type="PROSITE" id="PS50931"/>
    </source>
</evidence>
<dbReference type="InterPro" id="IPR036390">
    <property type="entry name" value="WH_DNA-bd_sf"/>
</dbReference>
<dbReference type="Proteomes" id="UP001589532">
    <property type="component" value="Unassembled WGS sequence"/>
</dbReference>
<keyword evidence="3" id="KW-0238">DNA-binding</keyword>
<evidence type="ECO:0000256" key="1">
    <source>
        <dbReference type="ARBA" id="ARBA00009437"/>
    </source>
</evidence>
<dbReference type="Gene3D" id="3.40.190.10">
    <property type="entry name" value="Periplasmic binding protein-like II"/>
    <property type="match status" value="2"/>
</dbReference>
<dbReference type="InterPro" id="IPR050176">
    <property type="entry name" value="LTTR"/>
</dbReference>
<dbReference type="PANTHER" id="PTHR30579:SF7">
    <property type="entry name" value="HTH-TYPE TRANSCRIPTIONAL REGULATOR LRHA-RELATED"/>
    <property type="match status" value="1"/>
</dbReference>
<dbReference type="InterPro" id="IPR005119">
    <property type="entry name" value="LysR_subst-bd"/>
</dbReference>
<comment type="caution">
    <text evidence="6">The sequence shown here is derived from an EMBL/GenBank/DDBJ whole genome shotgun (WGS) entry which is preliminary data.</text>
</comment>
<keyword evidence="7" id="KW-1185">Reference proteome</keyword>
<sequence>MAHDLEIADLRSFATVVRAGSITRAAHALQLSQPAVSQRIHRLERAAGDRLLIRDARGTRITPAGEKLLAYAERMLALHDEARASIDAQGGQATGSRTVGLLEDLAVTTLPTTLADFAALHPGIDLEVVIGPAHALRERAERGRLDLALGDPSVMPDAAVRRRRRVPLAWAAAASLDPARDPLPLVMFSMPCHWRAPVLDVLNQRGRRWRIAFQSTSLAAVQAAICAGIGVGTLLTGNVPAHAVRLGSRHGLPPAPQVEIAISRRPGTENDAVVDSLERLMRQSIAADPGT</sequence>
<dbReference type="Pfam" id="PF00126">
    <property type="entry name" value="HTH_1"/>
    <property type="match status" value="1"/>
</dbReference>
<name>A0ABV5SD31_9ACTN</name>
<dbReference type="Pfam" id="PF03466">
    <property type="entry name" value="LysR_substrate"/>
    <property type="match status" value="1"/>
</dbReference>
<dbReference type="Gene3D" id="1.10.10.10">
    <property type="entry name" value="Winged helix-like DNA-binding domain superfamily/Winged helix DNA-binding domain"/>
    <property type="match status" value="1"/>
</dbReference>
<evidence type="ECO:0000313" key="7">
    <source>
        <dbReference type="Proteomes" id="UP001589532"/>
    </source>
</evidence>
<dbReference type="InterPro" id="IPR036388">
    <property type="entry name" value="WH-like_DNA-bd_sf"/>
</dbReference>
<protein>
    <submittedName>
        <fullName evidence="6">LysR family transcriptional regulator</fullName>
    </submittedName>
</protein>
<dbReference type="EMBL" id="JBHMBW010000062">
    <property type="protein sequence ID" value="MFB9629593.1"/>
    <property type="molecule type" value="Genomic_DNA"/>
</dbReference>
<reference evidence="6 7" key="1">
    <citation type="submission" date="2024-09" db="EMBL/GenBank/DDBJ databases">
        <authorList>
            <person name="Sun Q."/>
            <person name="Mori K."/>
        </authorList>
    </citation>
    <scope>NUCLEOTIDE SEQUENCE [LARGE SCALE GENOMIC DNA]</scope>
    <source>
        <strain evidence="6 7">JCM 3143</strain>
    </source>
</reference>
<dbReference type="SUPFAM" id="SSF53850">
    <property type="entry name" value="Periplasmic binding protein-like II"/>
    <property type="match status" value="1"/>
</dbReference>
<evidence type="ECO:0000256" key="2">
    <source>
        <dbReference type="ARBA" id="ARBA00023015"/>
    </source>
</evidence>
<dbReference type="InterPro" id="IPR000847">
    <property type="entry name" value="LysR_HTH_N"/>
</dbReference>
<evidence type="ECO:0000256" key="4">
    <source>
        <dbReference type="ARBA" id="ARBA00023163"/>
    </source>
</evidence>
<dbReference type="PRINTS" id="PR00039">
    <property type="entry name" value="HTHLYSR"/>
</dbReference>
<dbReference type="PANTHER" id="PTHR30579">
    <property type="entry name" value="TRANSCRIPTIONAL REGULATOR"/>
    <property type="match status" value="1"/>
</dbReference>
<accession>A0ABV5SD31</accession>
<organism evidence="6 7">
    <name type="scientific">Nonomuraea helvata</name>
    <dbReference type="NCBI Taxonomy" id="37484"/>
    <lineage>
        <taxon>Bacteria</taxon>
        <taxon>Bacillati</taxon>
        <taxon>Actinomycetota</taxon>
        <taxon>Actinomycetes</taxon>
        <taxon>Streptosporangiales</taxon>
        <taxon>Streptosporangiaceae</taxon>
        <taxon>Nonomuraea</taxon>
    </lineage>
</organism>
<evidence type="ECO:0000256" key="3">
    <source>
        <dbReference type="ARBA" id="ARBA00023125"/>
    </source>
</evidence>
<proteinExistence type="inferred from homology"/>
<dbReference type="PROSITE" id="PS50931">
    <property type="entry name" value="HTH_LYSR"/>
    <property type="match status" value="1"/>
</dbReference>
<evidence type="ECO:0000313" key="6">
    <source>
        <dbReference type="EMBL" id="MFB9629593.1"/>
    </source>
</evidence>
<dbReference type="RefSeq" id="WP_344990037.1">
    <property type="nucleotide sequence ID" value="NZ_BAAAXV010000005.1"/>
</dbReference>
<keyword evidence="4" id="KW-0804">Transcription</keyword>
<keyword evidence="2" id="KW-0805">Transcription regulation</keyword>
<gene>
    <name evidence="6" type="ORF">ACFFSA_41530</name>
</gene>
<feature type="domain" description="HTH lysR-type" evidence="5">
    <location>
        <begin position="5"/>
        <end position="62"/>
    </location>
</feature>